<protein>
    <submittedName>
        <fullName evidence="2">Uncharacterized protein</fullName>
    </submittedName>
</protein>
<accession>A0A918D9A2</accession>
<dbReference type="EMBL" id="BMMM01000019">
    <property type="protein sequence ID" value="GGN86530.1"/>
    <property type="molecule type" value="Genomic_DNA"/>
</dbReference>
<keyword evidence="3" id="KW-1185">Reference proteome</keyword>
<feature type="compositionally biased region" description="Basic and acidic residues" evidence="1">
    <location>
        <begin position="58"/>
        <end position="69"/>
    </location>
</feature>
<reference evidence="2 3" key="1">
    <citation type="journal article" date="2014" name="Int. J. Syst. Evol. Microbiol.">
        <title>Complete genome sequence of Corynebacterium casei LMG S-19264T (=DSM 44701T), isolated from a smear-ripened cheese.</title>
        <authorList>
            <consortium name="US DOE Joint Genome Institute (JGI-PGF)"/>
            <person name="Walter F."/>
            <person name="Albersmeier A."/>
            <person name="Kalinowski J."/>
            <person name="Ruckert C."/>
        </authorList>
    </citation>
    <scope>NUCLEOTIDE SEQUENCE [LARGE SCALE GENOMIC DNA]</scope>
    <source>
        <strain evidence="2 3">CGMCC 4.7111</strain>
    </source>
</reference>
<feature type="region of interest" description="Disordered" evidence="1">
    <location>
        <begin position="58"/>
        <end position="79"/>
    </location>
</feature>
<dbReference type="Pfam" id="PF19746">
    <property type="entry name" value="DUF6233"/>
    <property type="match status" value="1"/>
</dbReference>
<dbReference type="AlphaFoldDB" id="A0A918D9A2"/>
<evidence type="ECO:0000256" key="1">
    <source>
        <dbReference type="SAM" id="MobiDB-lite"/>
    </source>
</evidence>
<comment type="caution">
    <text evidence="2">The sequence shown here is derived from an EMBL/GenBank/DDBJ whole genome shotgun (WGS) entry which is preliminary data.</text>
</comment>
<evidence type="ECO:0000313" key="2">
    <source>
        <dbReference type="EMBL" id="GGN86530.1"/>
    </source>
</evidence>
<dbReference type="Proteomes" id="UP000600365">
    <property type="component" value="Unassembled WGS sequence"/>
</dbReference>
<proteinExistence type="predicted"/>
<evidence type="ECO:0000313" key="3">
    <source>
        <dbReference type="Proteomes" id="UP000600365"/>
    </source>
</evidence>
<organism evidence="2 3">
    <name type="scientific">Streptomyces albiflavescens</name>
    <dbReference type="NCBI Taxonomy" id="1623582"/>
    <lineage>
        <taxon>Bacteria</taxon>
        <taxon>Bacillati</taxon>
        <taxon>Actinomycetota</taxon>
        <taxon>Actinomycetes</taxon>
        <taxon>Kitasatosporales</taxon>
        <taxon>Streptomycetaceae</taxon>
        <taxon>Streptomyces</taxon>
    </lineage>
</organism>
<name>A0A918D9A2_9ACTN</name>
<dbReference type="InterPro" id="IPR046200">
    <property type="entry name" value="DUF6233"/>
</dbReference>
<sequence length="135" mass="15128">MGEGYRPGLATGAKGAIPPRLERVNDPLPLTRLDLLRFLERVQEQDLTRMRRWIEAEKQREAEGQRGFDARPPAPDWLIEQGLSGRDPVYVHVGGCWNAGKRSRGVERDQALRALVDGVPACTHCRPGSELGYLE</sequence>
<gene>
    <name evidence="2" type="ORF">GCM10011579_078430</name>
</gene>